<keyword evidence="1" id="KW-0175">Coiled coil</keyword>
<feature type="compositionally biased region" description="Pro residues" evidence="2">
    <location>
        <begin position="541"/>
        <end position="551"/>
    </location>
</feature>
<feature type="region of interest" description="Disordered" evidence="2">
    <location>
        <begin position="484"/>
        <end position="586"/>
    </location>
</feature>
<name>A0A0G4GDS8_VITBC</name>
<gene>
    <name evidence="3" type="ORF">Vbra_17532</name>
</gene>
<feature type="compositionally biased region" description="Polar residues" evidence="2">
    <location>
        <begin position="525"/>
        <end position="536"/>
    </location>
</feature>
<accession>A0A0G4GDS8</accession>
<organism evidence="3 4">
    <name type="scientific">Vitrella brassicaformis (strain CCMP3155)</name>
    <dbReference type="NCBI Taxonomy" id="1169540"/>
    <lineage>
        <taxon>Eukaryota</taxon>
        <taxon>Sar</taxon>
        <taxon>Alveolata</taxon>
        <taxon>Colpodellida</taxon>
        <taxon>Vitrellaceae</taxon>
        <taxon>Vitrella</taxon>
    </lineage>
</organism>
<feature type="compositionally biased region" description="Polar residues" evidence="2">
    <location>
        <begin position="83"/>
        <end position="93"/>
    </location>
</feature>
<dbReference type="EMBL" id="CDMY01000635">
    <property type="protein sequence ID" value="CEM27573.1"/>
    <property type="molecule type" value="Genomic_DNA"/>
</dbReference>
<feature type="coiled-coil region" evidence="1">
    <location>
        <begin position="340"/>
        <end position="458"/>
    </location>
</feature>
<dbReference type="OMA" id="MYQKSQG"/>
<evidence type="ECO:0000313" key="4">
    <source>
        <dbReference type="Proteomes" id="UP000041254"/>
    </source>
</evidence>
<feature type="compositionally biased region" description="Low complexity" evidence="2">
    <location>
        <begin position="501"/>
        <end position="522"/>
    </location>
</feature>
<dbReference type="Proteomes" id="UP000041254">
    <property type="component" value="Unassembled WGS sequence"/>
</dbReference>
<protein>
    <submittedName>
        <fullName evidence="3">Uncharacterized protein</fullName>
    </submittedName>
</protein>
<evidence type="ECO:0000256" key="1">
    <source>
        <dbReference type="SAM" id="Coils"/>
    </source>
</evidence>
<feature type="region of interest" description="Disordered" evidence="2">
    <location>
        <begin position="101"/>
        <end position="169"/>
    </location>
</feature>
<evidence type="ECO:0000256" key="2">
    <source>
        <dbReference type="SAM" id="MobiDB-lite"/>
    </source>
</evidence>
<feature type="region of interest" description="Disordered" evidence="2">
    <location>
        <begin position="74"/>
        <end position="93"/>
    </location>
</feature>
<proteinExistence type="predicted"/>
<dbReference type="AlphaFoldDB" id="A0A0G4GDS8"/>
<sequence>MTSLSHSPLLGLPEPPEHASPGPPTGSAADNVRFLCGKFSDLMGRLQYEEAARAVAEREVERLIQETNALKTERDSLKEHLQTETSRLSSENANLRQQLSNARHESLVHQREAKTLETRLTESEGALRESRRQSTHDDQVVQGLRERAKRSEDDAEGTRQEAVKLRRQNTDIESENAKLKASVENLQLQLKQAVMRGLDAEAQVRTGKNLLLDNDAMIRKLKDDLKSTLKRNSFLSEKGEKLLRQHAKLQEDHNGKDERLNVLRTENTQKEAKLRSAVQRLECIKDLEATIAQLRKDNADLDQKVREIAQEKVKAIHESTGLSHLLHDRTNESEALRFHLEQVKAEESLLRKELEVQQSAADSMATRLEQADGHKHKNEAMIQTLINDIKEANRELETLREEKKELMSKSQTFNEKAASIDATATQLRKRLQHSSSLLQASQEALDDERQTRQTCQREVILSRERFGQLRKKYTSMLEEYKELKRSASTAVRQLDDSPLMQSARQRSARSSAPSQQARSKPPSALPTSRPSPNAQDDSVPRPSPPPVPASPPVTDDGVNFLLQFIDQEERRHQPHQPTAGAPSTDT</sequence>
<feature type="region of interest" description="Disordered" evidence="2">
    <location>
        <begin position="1"/>
        <end position="29"/>
    </location>
</feature>
<feature type="compositionally biased region" description="Basic and acidic residues" evidence="2">
    <location>
        <begin position="102"/>
        <end position="169"/>
    </location>
</feature>
<dbReference type="InParanoid" id="A0A0G4GDS8"/>
<evidence type="ECO:0000313" key="3">
    <source>
        <dbReference type="EMBL" id="CEM27573.1"/>
    </source>
</evidence>
<reference evidence="3 4" key="1">
    <citation type="submission" date="2014-11" db="EMBL/GenBank/DDBJ databases">
        <authorList>
            <person name="Zhu J."/>
            <person name="Qi W."/>
            <person name="Song R."/>
        </authorList>
    </citation>
    <scope>NUCLEOTIDE SEQUENCE [LARGE SCALE GENOMIC DNA]</scope>
</reference>
<dbReference type="VEuPathDB" id="CryptoDB:Vbra_17532"/>
<keyword evidence="4" id="KW-1185">Reference proteome</keyword>